<keyword evidence="1" id="KW-0418">Kinase</keyword>
<dbReference type="SUPFAM" id="SSF53795">
    <property type="entry name" value="PEP carboxykinase-like"/>
    <property type="match status" value="1"/>
</dbReference>
<dbReference type="EMBL" id="CP056775">
    <property type="protein sequence ID" value="QRR01733.1"/>
    <property type="molecule type" value="Genomic_DNA"/>
</dbReference>
<protein>
    <submittedName>
        <fullName evidence="1">Serine kinase</fullName>
    </submittedName>
</protein>
<sequence>MYSYRAFGLHIFSEIELPELVPVSSEDPYDLHIVQAAFPVPAVRPTHIYRRGICADFAQSENSLFLHWKGLASYKAADGNMLYVQPFTSDPSLLSLFTVSEALGLILFQRGMFLLHASAVQIGKESWCFMGTPGAGKSTTAAAFVKAGCALLSDDLTAISFKHGVPYIVPAYPQLKIWEKTVEGLGYNTAHLSPVSEGVNKFAYHPQAGFPEEPVRLGRIYFLHKIRNRKKEEVLSAPAIPAEMLRNFPLPAELLAAPALKKHFIESLQCASHAQIMKKRRPAGFAELELWVAENLTNEPTLAHHA</sequence>
<dbReference type="Gene3D" id="3.40.50.300">
    <property type="entry name" value="P-loop containing nucleotide triphosphate hydrolases"/>
    <property type="match status" value="1"/>
</dbReference>
<evidence type="ECO:0000313" key="2">
    <source>
        <dbReference type="Proteomes" id="UP000612680"/>
    </source>
</evidence>
<organism evidence="1 2">
    <name type="scientific">Dyadobacter sandarakinus</name>
    <dbReference type="NCBI Taxonomy" id="2747268"/>
    <lineage>
        <taxon>Bacteria</taxon>
        <taxon>Pseudomonadati</taxon>
        <taxon>Bacteroidota</taxon>
        <taxon>Cytophagia</taxon>
        <taxon>Cytophagales</taxon>
        <taxon>Spirosomataceae</taxon>
        <taxon>Dyadobacter</taxon>
    </lineage>
</organism>
<evidence type="ECO:0000313" key="1">
    <source>
        <dbReference type="EMBL" id="QRR01733.1"/>
    </source>
</evidence>
<keyword evidence="1" id="KW-0808">Transferase</keyword>
<accession>A0ABX7I7B9</accession>
<dbReference type="Proteomes" id="UP000612680">
    <property type="component" value="Chromosome"/>
</dbReference>
<gene>
    <name evidence="1" type="ORF">HWI92_12840</name>
</gene>
<keyword evidence="2" id="KW-1185">Reference proteome</keyword>
<dbReference type="GO" id="GO:0016301">
    <property type="term" value="F:kinase activity"/>
    <property type="evidence" value="ECO:0007669"/>
    <property type="project" value="UniProtKB-KW"/>
</dbReference>
<dbReference type="RefSeq" id="WP_204655663.1">
    <property type="nucleotide sequence ID" value="NZ_CP056775.1"/>
</dbReference>
<reference evidence="1 2" key="1">
    <citation type="submission" date="2020-06" db="EMBL/GenBank/DDBJ databases">
        <title>Dyadobacter sandarakinus sp. nov., isolated from the soil of the Arctic Yellow River Station.</title>
        <authorList>
            <person name="Zhang Y."/>
            <person name="Peng F."/>
        </authorList>
    </citation>
    <scope>NUCLEOTIDE SEQUENCE [LARGE SCALE GENOMIC DNA]</scope>
    <source>
        <strain evidence="1 2">Q3-56</strain>
    </source>
</reference>
<dbReference type="InterPro" id="IPR027417">
    <property type="entry name" value="P-loop_NTPase"/>
</dbReference>
<proteinExistence type="predicted"/>
<name>A0ABX7I7B9_9BACT</name>